<accession>A0A6P4FC89</accession>
<comment type="function">
    <text evidence="2">Catalyzes the first step of the osmoprotectant glycine betaine synthesis.</text>
</comment>
<evidence type="ECO:0000313" key="9">
    <source>
        <dbReference type="RefSeq" id="XP_016988050.1"/>
    </source>
</evidence>
<evidence type="ECO:0000256" key="4">
    <source>
        <dbReference type="ARBA" id="ARBA00010848"/>
    </source>
</evidence>
<dbReference type="GO" id="GO:0051537">
    <property type="term" value="F:2 iron, 2 sulfur cluster binding"/>
    <property type="evidence" value="ECO:0007669"/>
    <property type="project" value="InterPro"/>
</dbReference>
<dbReference type="EC" id="1.14.15.7" evidence="5"/>
<dbReference type="InterPro" id="IPR001663">
    <property type="entry name" value="Rng_hydr_dOase-A"/>
</dbReference>
<evidence type="ECO:0000256" key="1">
    <source>
        <dbReference type="ARBA" id="ARBA00001962"/>
    </source>
</evidence>
<dbReference type="PANTHER" id="PTHR43756:SF5">
    <property type="entry name" value="CHOLINE MONOOXYGENASE, CHLOROPLASTIC"/>
    <property type="match status" value="1"/>
</dbReference>
<proteinExistence type="inferred from homology"/>
<dbReference type="SUPFAM" id="SSF55961">
    <property type="entry name" value="Bet v1-like"/>
    <property type="match status" value="1"/>
</dbReference>
<evidence type="ECO:0000256" key="7">
    <source>
        <dbReference type="ARBA" id="ARBA00049097"/>
    </source>
</evidence>
<reference evidence="9" key="1">
    <citation type="submission" date="2025-08" db="UniProtKB">
        <authorList>
            <consortium name="RefSeq"/>
        </authorList>
    </citation>
    <scope>IDENTIFICATION</scope>
</reference>
<dbReference type="GO" id="GO:0005506">
    <property type="term" value="F:iron ion binding"/>
    <property type="evidence" value="ECO:0007669"/>
    <property type="project" value="InterPro"/>
</dbReference>
<protein>
    <recommendedName>
        <fullName evidence="6">Choline monooxygenase, chloroplastic</fullName>
        <ecNumber evidence="5">1.14.15.7</ecNumber>
    </recommendedName>
</protein>
<comment type="similarity">
    <text evidence="4">Belongs to the choline monooxygenase family.</text>
</comment>
<dbReference type="PANTHER" id="PTHR43756">
    <property type="entry name" value="CHOLINE MONOOXYGENASE, CHLOROPLASTIC"/>
    <property type="match status" value="1"/>
</dbReference>
<evidence type="ECO:0000256" key="3">
    <source>
        <dbReference type="ARBA" id="ARBA00004866"/>
    </source>
</evidence>
<dbReference type="Gene3D" id="3.90.380.10">
    <property type="entry name" value="Naphthalene 1,2-dioxygenase Alpha Subunit, Chain A, domain 1"/>
    <property type="match status" value="1"/>
</dbReference>
<feature type="domain" description="Aromatic-ring-hydroxylating dioxygenase alpha subunit C-terminal" evidence="8">
    <location>
        <begin position="29"/>
        <end position="252"/>
    </location>
</feature>
<evidence type="ECO:0000256" key="2">
    <source>
        <dbReference type="ARBA" id="ARBA00002149"/>
    </source>
</evidence>
<dbReference type="Pfam" id="PF00848">
    <property type="entry name" value="Ring_hydroxyl_A"/>
    <property type="match status" value="1"/>
</dbReference>
<dbReference type="UniPathway" id="UPA00529">
    <property type="reaction ID" value="UER00430"/>
</dbReference>
<dbReference type="AlphaFoldDB" id="A0A6P4FC89"/>
<dbReference type="InterPro" id="IPR015879">
    <property type="entry name" value="Ring_hydroxy_dOase_asu_C_dom"/>
</dbReference>
<gene>
    <name evidence="9" type="primary">LOC108050740</name>
</gene>
<evidence type="ECO:0000256" key="6">
    <source>
        <dbReference type="ARBA" id="ARBA00014931"/>
    </source>
</evidence>
<comment type="pathway">
    <text evidence="3">Amine and polyamine biosynthesis; betaine biosynthesis via choline pathway; betaine aldehyde from choline (monooxygenase route): step 1/1.</text>
</comment>
<evidence type="ECO:0000256" key="5">
    <source>
        <dbReference type="ARBA" id="ARBA00012763"/>
    </source>
</evidence>
<organism evidence="9">
    <name type="scientific">Drosophila rhopaloa</name>
    <name type="common">Fruit fly</name>
    <dbReference type="NCBI Taxonomy" id="1041015"/>
    <lineage>
        <taxon>Eukaryota</taxon>
        <taxon>Metazoa</taxon>
        <taxon>Ecdysozoa</taxon>
        <taxon>Arthropoda</taxon>
        <taxon>Hexapoda</taxon>
        <taxon>Insecta</taxon>
        <taxon>Pterygota</taxon>
        <taxon>Neoptera</taxon>
        <taxon>Endopterygota</taxon>
        <taxon>Diptera</taxon>
        <taxon>Brachycera</taxon>
        <taxon>Muscomorpha</taxon>
        <taxon>Ephydroidea</taxon>
        <taxon>Drosophilidae</taxon>
        <taxon>Drosophila</taxon>
        <taxon>Sophophora</taxon>
    </lineage>
</organism>
<evidence type="ECO:0000259" key="8">
    <source>
        <dbReference type="Pfam" id="PF00848"/>
    </source>
</evidence>
<dbReference type="GO" id="GO:0019133">
    <property type="term" value="F:choline monooxygenase activity"/>
    <property type="evidence" value="ECO:0007669"/>
    <property type="project" value="UniProtKB-EC"/>
</dbReference>
<comment type="catalytic activity">
    <reaction evidence="7">
        <text>choline + 2 reduced [2Fe-2S]-[ferredoxin] + O2 + 2 H(+) = betaine aldehyde hydrate + 2 oxidized [2Fe-2S]-[ferredoxin] + H2O</text>
        <dbReference type="Rhea" id="RHEA:17769"/>
        <dbReference type="Rhea" id="RHEA-COMP:10000"/>
        <dbReference type="Rhea" id="RHEA-COMP:10001"/>
        <dbReference type="ChEBI" id="CHEBI:15354"/>
        <dbReference type="ChEBI" id="CHEBI:15377"/>
        <dbReference type="ChEBI" id="CHEBI:15378"/>
        <dbReference type="ChEBI" id="CHEBI:15379"/>
        <dbReference type="ChEBI" id="CHEBI:15870"/>
        <dbReference type="ChEBI" id="CHEBI:33737"/>
        <dbReference type="ChEBI" id="CHEBI:33738"/>
        <dbReference type="EC" id="1.14.15.7"/>
    </reaction>
</comment>
<name>A0A6P4FC89_DRORH</name>
<sequence>MSLDAWLGRAKPWIDLFMKQGAGWPIKTMGEHKFTFPGNWKIQLENTTDAYHFPIVHKSFLDSVDSETQNTFDFVEGNGYVEDLGHGHSVMVMIPDLVDLDENLEAPIPERFQELADELAKDYPDEQVRRIVRAVGGSGFNLNLFPNLACSMAFFRVLRPLAVMETEIRHVAIGMDGGPEPANEMRLRLHEHFQGPMGFGTPDDSEAWDRVQRGSLAGRDISILLNRGLGHEAQREDGNLFSDVSAETGMRAAYRQWLVDMTGKTVRAENGE</sequence>
<dbReference type="RefSeq" id="XP_016988050.1">
    <property type="nucleotide sequence ID" value="XM_017132561.1"/>
</dbReference>
<dbReference type="CDD" id="cd08879">
    <property type="entry name" value="RHO_alpha_C_AntDO-like"/>
    <property type="match status" value="1"/>
</dbReference>
<dbReference type="GO" id="GO:0019285">
    <property type="term" value="P:glycine betaine biosynthetic process from choline"/>
    <property type="evidence" value="ECO:0007669"/>
    <property type="project" value="UniProtKB-UniPathway"/>
</dbReference>
<comment type="cofactor">
    <cofactor evidence="1">
        <name>Fe cation</name>
        <dbReference type="ChEBI" id="CHEBI:24875"/>
    </cofactor>
</comment>